<dbReference type="PANTHER" id="PTHR22916:SF3">
    <property type="entry name" value="UDP-GLCNAC:BETAGAL BETA-1,3-N-ACETYLGLUCOSAMINYLTRANSFERASE-LIKE PROTEIN 1"/>
    <property type="match status" value="1"/>
</dbReference>
<dbReference type="AlphaFoldDB" id="U6RPH3"/>
<feature type="domain" description="Glycosyltransferase 2-like" evidence="2">
    <location>
        <begin position="9"/>
        <end position="133"/>
    </location>
</feature>
<comment type="caution">
    <text evidence="3">The sequence shown here is derived from an EMBL/GenBank/DDBJ whole genome shotgun (WGS) entry which is preliminary data.</text>
</comment>
<reference evidence="3 4" key="1">
    <citation type="submission" date="2013-04" db="EMBL/GenBank/DDBJ databases">
        <title>The Genome Sequence of Bacteroides massiliensis DSM 17679.</title>
        <authorList>
            <consortium name="The Broad Institute Genomics Platform"/>
            <person name="Earl A."/>
            <person name="Ward D."/>
            <person name="Feldgarden M."/>
            <person name="Gevers D."/>
            <person name="Martens E."/>
            <person name="Fenner L."/>
            <person name="Roux V."/>
            <person name="Mallet M.N."/>
            <person name="Raoult D."/>
            <person name="Walker B."/>
            <person name="Young S."/>
            <person name="Zeng Q."/>
            <person name="Gargeya S."/>
            <person name="Fitzgerald M."/>
            <person name="Haas B."/>
            <person name="Abouelleil A."/>
            <person name="Allen A.W."/>
            <person name="Alvarado L."/>
            <person name="Arachchi H.M."/>
            <person name="Berlin A.M."/>
            <person name="Chapman S.B."/>
            <person name="Gainer-Dewar J."/>
            <person name="Goldberg J."/>
            <person name="Griggs A."/>
            <person name="Gujja S."/>
            <person name="Hansen M."/>
            <person name="Howarth C."/>
            <person name="Imamovic A."/>
            <person name="Ireland A."/>
            <person name="Larimer J."/>
            <person name="McCowan C."/>
            <person name="Murphy C."/>
            <person name="Pearson M."/>
            <person name="Poon T.W."/>
            <person name="Priest M."/>
            <person name="Roberts A."/>
            <person name="Saif S."/>
            <person name="Shea T."/>
            <person name="Sisk P."/>
            <person name="Sykes S."/>
            <person name="Wortman J."/>
            <person name="Nusbaum C."/>
            <person name="Birren B."/>
        </authorList>
    </citation>
    <scope>NUCLEOTIDE SEQUENCE [LARGE SCALE GENOMIC DNA]</scope>
    <source>
        <strain evidence="4">B84634 / Timone 84634 / DSM 17679 / JCM 13223</strain>
    </source>
</reference>
<protein>
    <recommendedName>
        <fullName evidence="2">Glycosyltransferase 2-like domain-containing protein</fullName>
    </recommendedName>
</protein>
<keyword evidence="1" id="KW-1133">Transmembrane helix</keyword>
<dbReference type="InterPro" id="IPR001173">
    <property type="entry name" value="Glyco_trans_2-like"/>
</dbReference>
<dbReference type="InterPro" id="IPR029044">
    <property type="entry name" value="Nucleotide-diphossugar_trans"/>
</dbReference>
<gene>
    <name evidence="3" type="ORF">HMPREF1534_00759</name>
</gene>
<keyword evidence="1" id="KW-0812">Transmembrane</keyword>
<dbReference type="HOGENOM" id="CLU_025996_0_4_10"/>
<dbReference type="Gene3D" id="3.90.550.10">
    <property type="entry name" value="Spore Coat Polysaccharide Biosynthesis Protein SpsA, Chain A"/>
    <property type="match status" value="1"/>
</dbReference>
<evidence type="ECO:0000313" key="3">
    <source>
        <dbReference type="EMBL" id="EOA57696.1"/>
    </source>
</evidence>
<dbReference type="EMBL" id="AQHY01000008">
    <property type="protein sequence ID" value="EOA57696.1"/>
    <property type="molecule type" value="Genomic_DNA"/>
</dbReference>
<feature type="transmembrane region" description="Helical" evidence="1">
    <location>
        <begin position="287"/>
        <end position="304"/>
    </location>
</feature>
<dbReference type="STRING" id="1121098.HMPREF1534_00759"/>
<dbReference type="Proteomes" id="UP000017831">
    <property type="component" value="Unassembled WGS sequence"/>
</dbReference>
<name>U6RPH3_9BACT</name>
<evidence type="ECO:0000256" key="1">
    <source>
        <dbReference type="SAM" id="Phobius"/>
    </source>
</evidence>
<dbReference type="eggNOG" id="COG1216">
    <property type="taxonomic scope" value="Bacteria"/>
</dbReference>
<evidence type="ECO:0000313" key="4">
    <source>
        <dbReference type="Proteomes" id="UP000017831"/>
    </source>
</evidence>
<dbReference type="PANTHER" id="PTHR22916">
    <property type="entry name" value="GLYCOSYLTRANSFERASE"/>
    <property type="match status" value="1"/>
</dbReference>
<dbReference type="GO" id="GO:0016758">
    <property type="term" value="F:hexosyltransferase activity"/>
    <property type="evidence" value="ECO:0007669"/>
    <property type="project" value="UniProtKB-ARBA"/>
</dbReference>
<dbReference type="SUPFAM" id="SSF53448">
    <property type="entry name" value="Nucleotide-diphospho-sugar transferases"/>
    <property type="match status" value="1"/>
</dbReference>
<feature type="transmembrane region" description="Helical" evidence="1">
    <location>
        <begin position="249"/>
        <end position="266"/>
    </location>
</feature>
<dbReference type="OrthoDB" id="199095at2"/>
<dbReference type="Pfam" id="PF00535">
    <property type="entry name" value="Glycos_transf_2"/>
    <property type="match status" value="1"/>
</dbReference>
<proteinExistence type="predicted"/>
<organism evidence="3 4">
    <name type="scientific">Phocaeicola massiliensis B84634 = Timone 84634 = DSM 17679 = JCM 13223</name>
    <dbReference type="NCBI Taxonomy" id="1121098"/>
    <lineage>
        <taxon>Bacteria</taxon>
        <taxon>Pseudomonadati</taxon>
        <taxon>Bacteroidota</taxon>
        <taxon>Bacteroidia</taxon>
        <taxon>Bacteroidales</taxon>
        <taxon>Bacteroidaceae</taxon>
        <taxon>Phocaeicola</taxon>
    </lineage>
</organism>
<dbReference type="GeneID" id="60063197"/>
<dbReference type="PATRIC" id="fig|1121098.3.peg.775"/>
<evidence type="ECO:0000259" key="2">
    <source>
        <dbReference type="Pfam" id="PF00535"/>
    </source>
</evidence>
<sequence>MSDYYPLVSIVVITYNSSKYILETLESIKQQTYKNLELIITDDCSKDNTVVLCQDWLDVNKHGFIRTKLIITPHNTGVSANCNRGYQEAQGEWIKCIAADDCLYENCIENYMYFIAKHPYIRICQSRVQAYINHFDEECRVENTYSLPLIMRDNVNITAYDQYKCLCINNLVIAPSVLMSKKMWEQLDGFDENISMCEDWPMWLKVTLHGEKIYYMDIYTVKYRIHSGSIFGGTTSDLLFKRFFKVDSLVYSLYIKPFAPFYIRFINRYNYQIRYVLDKLGMNKRKLLFRFIFYILNLPYRVVFDLLKKY</sequence>
<dbReference type="RefSeq" id="WP_005937292.1">
    <property type="nucleotide sequence ID" value="NZ_KB890335.1"/>
</dbReference>
<keyword evidence="1" id="KW-0472">Membrane</keyword>
<accession>U6RPH3</accession>
<keyword evidence="4" id="KW-1185">Reference proteome</keyword>